<name>A0A4Z1IZE9_9HELO</name>
<dbReference type="OrthoDB" id="5421765at2759"/>
<evidence type="ECO:0000256" key="1">
    <source>
        <dbReference type="SAM" id="MobiDB-lite"/>
    </source>
</evidence>
<comment type="caution">
    <text evidence="3">The sequence shown here is derived from an EMBL/GenBank/DDBJ whole genome shotgun (WGS) entry which is preliminary data.</text>
</comment>
<reference evidence="3 4" key="1">
    <citation type="submission" date="2017-12" db="EMBL/GenBank/DDBJ databases">
        <title>Comparative genomics of Botrytis spp.</title>
        <authorList>
            <person name="Valero-Jimenez C.A."/>
            <person name="Tapia P."/>
            <person name="Veloso J."/>
            <person name="Silva-Moreno E."/>
            <person name="Staats M."/>
            <person name="Valdes J.H."/>
            <person name="Van Kan J.A.L."/>
        </authorList>
    </citation>
    <scope>NUCLEOTIDE SEQUENCE [LARGE SCALE GENOMIC DNA]</scope>
    <source>
        <strain evidence="3 4">MUCL2120</strain>
    </source>
</reference>
<organism evidence="3 4">
    <name type="scientific">Botryotinia narcissicola</name>
    <dbReference type="NCBI Taxonomy" id="278944"/>
    <lineage>
        <taxon>Eukaryota</taxon>
        <taxon>Fungi</taxon>
        <taxon>Dikarya</taxon>
        <taxon>Ascomycota</taxon>
        <taxon>Pezizomycotina</taxon>
        <taxon>Leotiomycetes</taxon>
        <taxon>Helotiales</taxon>
        <taxon>Sclerotiniaceae</taxon>
        <taxon>Botryotinia</taxon>
    </lineage>
</organism>
<evidence type="ECO:0000313" key="4">
    <source>
        <dbReference type="Proteomes" id="UP000297452"/>
    </source>
</evidence>
<dbReference type="STRING" id="278944.A0A4Z1IZE9"/>
<keyword evidence="2" id="KW-0812">Transmembrane</keyword>
<gene>
    <name evidence="3" type="ORF">BOTNAR_0055g00370</name>
</gene>
<feature type="transmembrane region" description="Helical" evidence="2">
    <location>
        <begin position="82"/>
        <end position="106"/>
    </location>
</feature>
<dbReference type="AlphaFoldDB" id="A0A4Z1IZE9"/>
<dbReference type="EMBL" id="PQXJ01000055">
    <property type="protein sequence ID" value="TGO66748.1"/>
    <property type="molecule type" value="Genomic_DNA"/>
</dbReference>
<protein>
    <submittedName>
        <fullName evidence="3">Uncharacterized protein</fullName>
    </submittedName>
</protein>
<keyword evidence="2" id="KW-1133">Transmembrane helix</keyword>
<dbReference type="CDD" id="cd12087">
    <property type="entry name" value="TM_EGFR-like"/>
    <property type="match status" value="1"/>
</dbReference>
<evidence type="ECO:0000256" key="2">
    <source>
        <dbReference type="SAM" id="Phobius"/>
    </source>
</evidence>
<accession>A0A4Z1IZE9</accession>
<evidence type="ECO:0000313" key="3">
    <source>
        <dbReference type="EMBL" id="TGO66748.1"/>
    </source>
</evidence>
<dbReference type="PANTHER" id="PTHR16861:SF4">
    <property type="entry name" value="SH3 DOMAIN PROTEIN (AFU_ORTHOLOGUE AFUA_1G13610)"/>
    <property type="match status" value="1"/>
</dbReference>
<dbReference type="PANTHER" id="PTHR16861">
    <property type="entry name" value="GLYCOPROTEIN 38"/>
    <property type="match status" value="1"/>
</dbReference>
<proteinExistence type="predicted"/>
<dbReference type="Proteomes" id="UP000297452">
    <property type="component" value="Unassembled WGS sequence"/>
</dbReference>
<sequence length="422" mass="45772">MSSSGTTSSNPSGASLASGVSTTASSTTASSITASSTTASPTTDATTLSTSSTPTSSAFLTFTEPANSTATGHHGSSVSGGAIAGIVIGTLIAAALLSSIGLWFYIRRKRASKTPWSSENGYSKRNPTTDHGVAISKDPETQMQSYVIAERADDSQLRHQMQNLGELIYQHVENHYTTGSHTGTSQDFAATLRKCGYSERTEPTISTLGSLLGNSSEGQTAIKSLIAWVILRGVELNSGSEYSLLPDEITRFYRSALKDNKQLNKQDGMDFLFFNAFCYKIYCLSYRVIPKLFSAAHENVLSRVRELSTRHVSSSRSPEDASKDPSIARVVNLLNSILQPFIKPSSKSSQFDNLASIIYQGREFGLLLLAQPGNWLFGWQTSTGVESNTKDQIVVFPTLEEVINKDGKERRRVVSEQERETI</sequence>
<keyword evidence="2" id="KW-0472">Membrane</keyword>
<feature type="region of interest" description="Disordered" evidence="1">
    <location>
        <begin position="1"/>
        <end position="20"/>
    </location>
</feature>
<keyword evidence="4" id="KW-1185">Reference proteome</keyword>
<feature type="region of interest" description="Disordered" evidence="1">
    <location>
        <begin position="27"/>
        <end position="55"/>
    </location>
</feature>